<dbReference type="Proteomes" id="UP001162992">
    <property type="component" value="Chromosome 22"/>
</dbReference>
<reference evidence="2" key="1">
    <citation type="journal article" date="2024" name="Proc. Natl. Acad. Sci. U.S.A.">
        <title>Extraordinary preservation of gene collinearity over three hundred million years revealed in homosporous lycophytes.</title>
        <authorList>
            <person name="Li C."/>
            <person name="Wickell D."/>
            <person name="Kuo L.Y."/>
            <person name="Chen X."/>
            <person name="Nie B."/>
            <person name="Liao X."/>
            <person name="Peng D."/>
            <person name="Ji J."/>
            <person name="Jenkins J."/>
            <person name="Williams M."/>
            <person name="Shu S."/>
            <person name="Plott C."/>
            <person name="Barry K."/>
            <person name="Rajasekar S."/>
            <person name="Grimwood J."/>
            <person name="Han X."/>
            <person name="Sun S."/>
            <person name="Hou Z."/>
            <person name="He W."/>
            <person name="Dai G."/>
            <person name="Sun C."/>
            <person name="Schmutz J."/>
            <person name="Leebens-Mack J.H."/>
            <person name="Li F.W."/>
            <person name="Wang L."/>
        </authorList>
    </citation>
    <scope>NUCLEOTIDE SEQUENCE [LARGE SCALE GENOMIC DNA]</scope>
    <source>
        <strain evidence="2">cv. PW_Plant_1</strain>
    </source>
</reference>
<evidence type="ECO:0000313" key="1">
    <source>
        <dbReference type="EMBL" id="KAJ7515890.1"/>
    </source>
</evidence>
<dbReference type="EMBL" id="CM055113">
    <property type="protein sequence ID" value="KAJ7515890.1"/>
    <property type="molecule type" value="Genomic_DNA"/>
</dbReference>
<protein>
    <submittedName>
        <fullName evidence="1">Uncharacterized protein</fullName>
    </submittedName>
</protein>
<accession>A0ACC2AE81</accession>
<keyword evidence="2" id="KW-1185">Reference proteome</keyword>
<proteinExistence type="predicted"/>
<comment type="caution">
    <text evidence="1">The sequence shown here is derived from an EMBL/GenBank/DDBJ whole genome shotgun (WGS) entry which is preliminary data.</text>
</comment>
<evidence type="ECO:0000313" key="2">
    <source>
        <dbReference type="Proteomes" id="UP001162992"/>
    </source>
</evidence>
<organism evidence="1 2">
    <name type="scientific">Diphasiastrum complanatum</name>
    <name type="common">Issler's clubmoss</name>
    <name type="synonym">Lycopodium complanatum</name>
    <dbReference type="NCBI Taxonomy" id="34168"/>
    <lineage>
        <taxon>Eukaryota</taxon>
        <taxon>Viridiplantae</taxon>
        <taxon>Streptophyta</taxon>
        <taxon>Embryophyta</taxon>
        <taxon>Tracheophyta</taxon>
        <taxon>Lycopodiopsida</taxon>
        <taxon>Lycopodiales</taxon>
        <taxon>Lycopodiaceae</taxon>
        <taxon>Lycopodioideae</taxon>
        <taxon>Diphasiastrum</taxon>
    </lineage>
</organism>
<name>A0ACC2AE81_DIPCM</name>
<gene>
    <name evidence="1" type="ORF">O6H91_22G033200</name>
</gene>
<sequence>MGTQLSRHATAQVLAEGTRITEVLVSPRVCTSPVNRRSSSFHRMQADPFTMYITSTTASSFCDTEAIPEDLPHDNLGPGQTTKLQKLDPRLVNTLRNASLKKSPSILNRLTTKLIYRQWISCLLVLLVLAFIIAKITWIAWLSFELRQPNFNVVLHKSFAKAFEEPEINLAIKKGAQPQVLELPRSSHLSRDDNMRVKGPIHDLWAKPNTENFWQCVERSKSYQRPGGVTNGYLLVNANGGLNQMRAGICDMVAVARLINATLVIPSLDHSSFWADPSEFKDIFDVAHFIESLRDDVHIVESLPPQFAKMRSFKKAPVSWSKAKYYEDEILPLLKVHKMLYFTHADSRLANNDIPASIQKLRCHANYEALTFAKPIEKLGKVLVDRMRFKGPFIALHLRYEKDMLSFTGCTHGLTIQEIEDLRRMRYNTRHWKEKEIDGEKKRVQGGCPLAPHEVALFLKALGYPSTTNLYLVAGHIFGNDSMESLRKEFPNVFSHSTLATHEELGHLNKYQNRLAGLDYIVALESDVFVYTYDGNMAKAVQGHRQFQGYKKTISPDRQTLVKLIDEYEVGQISWETFESKVRETHGNRIGAPYEREPGESPKLEENFYANPFPGCICKKHPNESPLPDSNIAIL</sequence>